<evidence type="ECO:0000313" key="4">
    <source>
        <dbReference type="EMBL" id="MBW7572300.1"/>
    </source>
</evidence>
<evidence type="ECO:0000256" key="1">
    <source>
        <dbReference type="ARBA" id="ARBA00001933"/>
    </source>
</evidence>
<evidence type="ECO:0000259" key="3">
    <source>
        <dbReference type="Pfam" id="PF00266"/>
    </source>
</evidence>
<keyword evidence="5" id="KW-1185">Reference proteome</keyword>
<name>A0ABS7DNB7_9FIRM</name>
<dbReference type="Pfam" id="PF00266">
    <property type="entry name" value="Aminotran_5"/>
    <property type="match status" value="1"/>
</dbReference>
<keyword evidence="2" id="KW-0663">Pyridoxal phosphate</keyword>
<sequence length="373" mass="40901">MIYLDYAANTPVCEEALQTFCAVSRDYIANPNSPHPLGLAAKERLDAATEQIADILHVKPEEIIYTSGASESNNLAIKGAAGQYQKYGKHIITTWLEHSSVNGAMAALQERGFEIEYVDIQENGLVDLEHLKELMRDDTILVSVCYVDSEIGIRQQIGRIAELLAEYPHCLFHVDATQAVGKIPLEISGADLVTFAPHKFYGLNGCGVLIKKENVLLEPQIHGGTSTTPFRSGTPALGLIASTAQALESAEKNREERCEIVSAMNRILRDALKKYPKVRINSTAESVPYILNISIAGAKAEQFQSELAGRGICLSTKSACCAANTPSRPVYALTKDRRAALSTLRISLSHLTTQEEIGIFLKAFDECYRQFVK</sequence>
<dbReference type="InterPro" id="IPR015424">
    <property type="entry name" value="PyrdxlP-dep_Trfase"/>
</dbReference>
<accession>A0ABS7DNB7</accession>
<evidence type="ECO:0000313" key="5">
    <source>
        <dbReference type="Proteomes" id="UP000719942"/>
    </source>
</evidence>
<dbReference type="PANTHER" id="PTHR11601:SF50">
    <property type="entry name" value="CYSTEINE DESULFURASE ISCS 2-RELATED"/>
    <property type="match status" value="1"/>
</dbReference>
<dbReference type="InterPro" id="IPR016454">
    <property type="entry name" value="Cysteine_dSase"/>
</dbReference>
<protein>
    <submittedName>
        <fullName evidence="4">Cysteine desulfurase</fullName>
    </submittedName>
</protein>
<dbReference type="Proteomes" id="UP000719942">
    <property type="component" value="Unassembled WGS sequence"/>
</dbReference>
<dbReference type="InterPro" id="IPR015421">
    <property type="entry name" value="PyrdxlP-dep_Trfase_major"/>
</dbReference>
<feature type="domain" description="Aminotransferase class V" evidence="3">
    <location>
        <begin position="2"/>
        <end position="358"/>
    </location>
</feature>
<dbReference type="PANTHER" id="PTHR11601">
    <property type="entry name" value="CYSTEINE DESULFURYLASE FAMILY MEMBER"/>
    <property type="match status" value="1"/>
</dbReference>
<dbReference type="RefSeq" id="WP_219964709.1">
    <property type="nucleotide sequence ID" value="NZ_JAGFNZ010000002.1"/>
</dbReference>
<comment type="cofactor">
    <cofactor evidence="1">
        <name>pyridoxal 5'-phosphate</name>
        <dbReference type="ChEBI" id="CHEBI:597326"/>
    </cofactor>
</comment>
<dbReference type="SUPFAM" id="SSF53383">
    <property type="entry name" value="PLP-dependent transferases"/>
    <property type="match status" value="1"/>
</dbReference>
<proteinExistence type="predicted"/>
<dbReference type="InterPro" id="IPR015422">
    <property type="entry name" value="PyrdxlP-dep_Trfase_small"/>
</dbReference>
<dbReference type="Gene3D" id="3.90.1150.10">
    <property type="entry name" value="Aspartate Aminotransferase, domain 1"/>
    <property type="match status" value="1"/>
</dbReference>
<comment type="caution">
    <text evidence="4">The sequence shown here is derived from an EMBL/GenBank/DDBJ whole genome shotgun (WGS) entry which is preliminary data.</text>
</comment>
<reference evidence="4 5" key="1">
    <citation type="submission" date="2021-03" db="EMBL/GenBank/DDBJ databases">
        <title>Caproiciproducens sp. nov. isolated from feces of cow.</title>
        <authorList>
            <person name="Choi J.-Y."/>
        </authorList>
    </citation>
    <scope>NUCLEOTIDE SEQUENCE [LARGE SCALE GENOMIC DNA]</scope>
    <source>
        <strain evidence="4 5">AGMB10547</strain>
    </source>
</reference>
<dbReference type="InterPro" id="IPR000192">
    <property type="entry name" value="Aminotrans_V_dom"/>
</dbReference>
<dbReference type="Gene3D" id="3.40.640.10">
    <property type="entry name" value="Type I PLP-dependent aspartate aminotransferase-like (Major domain)"/>
    <property type="match status" value="1"/>
</dbReference>
<evidence type="ECO:0000256" key="2">
    <source>
        <dbReference type="ARBA" id="ARBA00022898"/>
    </source>
</evidence>
<gene>
    <name evidence="4" type="ORF">J5W02_05685</name>
</gene>
<dbReference type="PIRSF" id="PIRSF005572">
    <property type="entry name" value="NifS"/>
    <property type="match status" value="1"/>
</dbReference>
<dbReference type="EMBL" id="JAGFNZ010000002">
    <property type="protein sequence ID" value="MBW7572300.1"/>
    <property type="molecule type" value="Genomic_DNA"/>
</dbReference>
<organism evidence="4 5">
    <name type="scientific">Caproiciproducens faecalis</name>
    <dbReference type="NCBI Taxonomy" id="2820301"/>
    <lineage>
        <taxon>Bacteria</taxon>
        <taxon>Bacillati</taxon>
        <taxon>Bacillota</taxon>
        <taxon>Clostridia</taxon>
        <taxon>Eubacteriales</taxon>
        <taxon>Acutalibacteraceae</taxon>
        <taxon>Caproiciproducens</taxon>
    </lineage>
</organism>